<evidence type="ECO:0000313" key="1">
    <source>
        <dbReference type="EMBL" id="KAI3730434.1"/>
    </source>
</evidence>
<protein>
    <submittedName>
        <fullName evidence="1">Uncharacterized protein</fullName>
    </submittedName>
</protein>
<organism evidence="1 2">
    <name type="scientific">Smallanthus sonchifolius</name>
    <dbReference type="NCBI Taxonomy" id="185202"/>
    <lineage>
        <taxon>Eukaryota</taxon>
        <taxon>Viridiplantae</taxon>
        <taxon>Streptophyta</taxon>
        <taxon>Embryophyta</taxon>
        <taxon>Tracheophyta</taxon>
        <taxon>Spermatophyta</taxon>
        <taxon>Magnoliopsida</taxon>
        <taxon>eudicotyledons</taxon>
        <taxon>Gunneridae</taxon>
        <taxon>Pentapetalae</taxon>
        <taxon>asterids</taxon>
        <taxon>campanulids</taxon>
        <taxon>Asterales</taxon>
        <taxon>Asteraceae</taxon>
        <taxon>Asteroideae</taxon>
        <taxon>Heliantheae alliance</taxon>
        <taxon>Millerieae</taxon>
        <taxon>Smallanthus</taxon>
    </lineage>
</organism>
<evidence type="ECO:0000313" key="2">
    <source>
        <dbReference type="Proteomes" id="UP001056120"/>
    </source>
</evidence>
<reference evidence="2" key="1">
    <citation type="journal article" date="2022" name="Mol. Ecol. Resour.">
        <title>The genomes of chicory, endive, great burdock and yacon provide insights into Asteraceae palaeo-polyploidization history and plant inulin production.</title>
        <authorList>
            <person name="Fan W."/>
            <person name="Wang S."/>
            <person name="Wang H."/>
            <person name="Wang A."/>
            <person name="Jiang F."/>
            <person name="Liu H."/>
            <person name="Zhao H."/>
            <person name="Xu D."/>
            <person name="Zhang Y."/>
        </authorList>
    </citation>
    <scope>NUCLEOTIDE SEQUENCE [LARGE SCALE GENOMIC DNA]</scope>
    <source>
        <strain evidence="2">cv. Yunnan</strain>
    </source>
</reference>
<dbReference type="Proteomes" id="UP001056120">
    <property type="component" value="Linkage Group LG21"/>
</dbReference>
<proteinExistence type="predicted"/>
<name>A0ACB9C863_9ASTR</name>
<accession>A0ACB9C863</accession>
<comment type="caution">
    <text evidence="1">The sequence shown here is derived from an EMBL/GenBank/DDBJ whole genome shotgun (WGS) entry which is preliminary data.</text>
</comment>
<dbReference type="EMBL" id="CM042038">
    <property type="protein sequence ID" value="KAI3730434.1"/>
    <property type="molecule type" value="Genomic_DNA"/>
</dbReference>
<keyword evidence="2" id="KW-1185">Reference proteome</keyword>
<gene>
    <name evidence="1" type="ORF">L1987_61604</name>
</gene>
<reference evidence="1 2" key="2">
    <citation type="journal article" date="2022" name="Mol. Ecol. Resour.">
        <title>The genomes of chicory, endive, great burdock and yacon provide insights into Asteraceae paleo-polyploidization history and plant inulin production.</title>
        <authorList>
            <person name="Fan W."/>
            <person name="Wang S."/>
            <person name="Wang H."/>
            <person name="Wang A."/>
            <person name="Jiang F."/>
            <person name="Liu H."/>
            <person name="Zhao H."/>
            <person name="Xu D."/>
            <person name="Zhang Y."/>
        </authorList>
    </citation>
    <scope>NUCLEOTIDE SEQUENCE [LARGE SCALE GENOMIC DNA]</scope>
    <source>
        <strain evidence="2">cv. Yunnan</strain>
        <tissue evidence="1">Leaves</tissue>
    </source>
</reference>
<sequence>MELVYVLDIQNREWKPKERMKKTSKWDRKTELWEPWFPSGLHPLLSRSTPIWRLAFVLYKPLFSQIQFYVNLFIQFVSSQTLDPTISSRFSSFPVLTLTMGGGATNQPPQDSQLASATTEEEEFLKRNTDCVYFLASPLTCKKGSECEYRHSDIARVNPRDCWYWLNGNCLNPKCGFRHPPLDGLLEAEVPTPVGPAVPQAPVKQGVACIFFQKGFCLKGHLCPFWHGPPNIVNNIGVHPVPPNSVTKPSKVASAGPEKPVQEQKFTQQENVQKPTEFPPQGKQVPRVQPRNGGTGGGVVVEKKVAPPLEEPPRYKPANFVPPPVMNGLPPSRSNHGVYETNHVSDSEGINGKDVEEYSREPTPGFDVLVDNEPGDSEYYPNEEQFGRSRGRDFDMGRSVDYDVDRDMYHDQCDFDHYNKEGYAWEDHRESSSFGRTRYPRDESPDHFERSDLCHRLSKLRRGNNVGGLRSVISREHPRGNHTDRMPRRDDRPDHRYDRRLDSGSLSSRLQGRIKIPGRSMSPGYENGSRVEREIDMGRQQRSRYSPGRAPHVSSNNSRFRVRIKSRSNDDGQTLGKRKYPRTESQQSEDKLSFEGPKPLSEILKRKRGSVISSVNNEDNNSNKNNEINQKEIKVTPSGYTVNADHEKSTDGQASLNHEASNVENKVGSIDEDEMLDQELEAYDPRDGDYDYEQIDGEDYNLEEGEEYMEEGDETGKKESEVYS</sequence>